<dbReference type="RefSeq" id="WP_282905714.1">
    <property type="nucleotide sequence ID" value="NZ_CP124855.1"/>
</dbReference>
<accession>A0ABY8REQ1</accession>
<gene>
    <name evidence="2" type="ORF">QGN23_03855</name>
</gene>
<reference evidence="2 3" key="1">
    <citation type="submission" date="2023-05" db="EMBL/GenBank/DDBJ databases">
        <title>Genomic insight into Chryseobacterium sp. wdc7 isolated forest soil (Gotjawal).</title>
        <authorList>
            <person name="Park S.-J."/>
        </authorList>
    </citation>
    <scope>NUCLEOTIDE SEQUENCE [LARGE SCALE GENOMIC DNA]</scope>
    <source>
        <strain evidence="3">wdc7</strain>
    </source>
</reference>
<name>A0ABY8REQ1_9FLAO</name>
<dbReference type="Proteomes" id="UP001241656">
    <property type="component" value="Chromosome"/>
</dbReference>
<organism evidence="2 3">
    <name type="scientific">Chryseobacterium gotjawalense</name>
    <dbReference type="NCBI Taxonomy" id="3042315"/>
    <lineage>
        <taxon>Bacteria</taxon>
        <taxon>Pseudomonadati</taxon>
        <taxon>Bacteroidota</taxon>
        <taxon>Flavobacteriia</taxon>
        <taxon>Flavobacteriales</taxon>
        <taxon>Weeksellaceae</taxon>
        <taxon>Chryseobacterium group</taxon>
        <taxon>Chryseobacterium</taxon>
    </lineage>
</organism>
<feature type="domain" description="DUF6980" evidence="1">
    <location>
        <begin position="11"/>
        <end position="88"/>
    </location>
</feature>
<protein>
    <recommendedName>
        <fullName evidence="1">DUF6980 domain-containing protein</fullName>
    </recommendedName>
</protein>
<keyword evidence="3" id="KW-1185">Reference proteome</keyword>
<dbReference type="Pfam" id="PF22400">
    <property type="entry name" value="DUF6980"/>
    <property type="match status" value="1"/>
</dbReference>
<evidence type="ECO:0000313" key="3">
    <source>
        <dbReference type="Proteomes" id="UP001241656"/>
    </source>
</evidence>
<proteinExistence type="predicted"/>
<evidence type="ECO:0000313" key="2">
    <source>
        <dbReference type="EMBL" id="WHF52420.1"/>
    </source>
</evidence>
<dbReference type="EMBL" id="CP124855">
    <property type="protein sequence ID" value="WHF52420.1"/>
    <property type="molecule type" value="Genomic_DNA"/>
</dbReference>
<sequence length="93" mass="10997">MCEKLKLNSSTDFDDTDKPISYTEKFDEYGLKIFDGGSSSILIEFCPFCGERLPKSKRDLWFDEIEKLGIDPWKNEVPEKYQTDKWFRENASR</sequence>
<evidence type="ECO:0000259" key="1">
    <source>
        <dbReference type="Pfam" id="PF22400"/>
    </source>
</evidence>
<dbReference type="InterPro" id="IPR053918">
    <property type="entry name" value="DUF6980"/>
</dbReference>